<reference evidence="2 3" key="1">
    <citation type="submission" date="2017-10" db="EMBL/GenBank/DDBJ databases">
        <title>Comparative genomics in systemic dimorphic fungi from Ajellomycetaceae.</title>
        <authorList>
            <person name="Munoz J.F."/>
            <person name="Mcewen J.G."/>
            <person name="Clay O.K."/>
            <person name="Cuomo C.A."/>
        </authorList>
    </citation>
    <scope>NUCLEOTIDE SEQUENCE [LARGE SCALE GENOMIC DNA]</scope>
    <source>
        <strain evidence="2 3">UAMH7299</strain>
    </source>
</reference>
<dbReference type="STRING" id="1447883.A0A2B7Y787"/>
<feature type="region of interest" description="Disordered" evidence="1">
    <location>
        <begin position="718"/>
        <end position="766"/>
    </location>
</feature>
<feature type="compositionally biased region" description="Low complexity" evidence="1">
    <location>
        <begin position="750"/>
        <end position="760"/>
    </location>
</feature>
<sequence length="766" mass="83969">MSEFHQLMDPASLSVLQELGGMDNREYEQFWSERGQAVYIADHNNVDHHGAAEHRNENANADISGRNQTGRTTEFGHDSETDRRIEIDLSDALQRHLETQHHDDLEIPNEAGDLMMQRDEEREASASTDTNVDKEAALFANISQQGVSAYEENVPKGLSMQFKEERSNSNSPPHAHPTSLNVAGSVDMVNQNATAYRPQEIYSGISAEGIIHGTDTWHGLTQLPSWDEHYLNSDDVDSAQLPGEPPLYTALTASTVNPTVVQNNGAAEAAESTSAHTHDMPIDTIQGQSRNLQTREDPIHSSIETDDGSTLEISEGPAITDSPQEEITLKFKSVAEANNWRSTPLEMLPPDPTIPQTSEEEVRYMKLLMKAFLSMEHAQDNQSMLGRFQNQAYDLAKVEIVCWNVLACCVSRHKFGPLDAEDKSKSTKAKSQITTFAQRMEHIIHALETQKSIARHLLEDQYLFGFVNDPIEHKGRVVSNRKLNGKKSQVLAAGAKYNKLVAEGEIPVNGEDQATPLNQSSQPKQPARRARAKRARQSSTQATIITPPDSRASSQASGSQMKPQGQIMAAAPQLSTPNRPAQTIVDSMRTPMSHHPSVVLAAELGSQTYPSEPAIDTNNIHAPAHHYGVANGPYPYVLNQYAGNGQLPTPFHQRTGSNGFNGFSNGSFSLARAPQPMMPTPMANTPIDHNLMNAALSEGARMVNSAQMMNASQMLRMATSSSFPPPAAPQSYTPTPAGNARGRKRSSTDAQSAQQFAPPAQKRPRH</sequence>
<dbReference type="Proteomes" id="UP000224634">
    <property type="component" value="Unassembled WGS sequence"/>
</dbReference>
<feature type="compositionally biased region" description="Basic residues" evidence="1">
    <location>
        <begin position="526"/>
        <end position="536"/>
    </location>
</feature>
<protein>
    <submittedName>
        <fullName evidence="2">Uncharacterized protein</fullName>
    </submittedName>
</protein>
<comment type="caution">
    <text evidence="2">The sequence shown here is derived from an EMBL/GenBank/DDBJ whole genome shotgun (WGS) entry which is preliminary data.</text>
</comment>
<dbReference type="OrthoDB" id="4851482at2759"/>
<organism evidence="2 3">
    <name type="scientific">Polytolypa hystricis (strain UAMH7299)</name>
    <dbReference type="NCBI Taxonomy" id="1447883"/>
    <lineage>
        <taxon>Eukaryota</taxon>
        <taxon>Fungi</taxon>
        <taxon>Dikarya</taxon>
        <taxon>Ascomycota</taxon>
        <taxon>Pezizomycotina</taxon>
        <taxon>Eurotiomycetes</taxon>
        <taxon>Eurotiomycetidae</taxon>
        <taxon>Onygenales</taxon>
        <taxon>Onygenales incertae sedis</taxon>
        <taxon>Polytolypa</taxon>
    </lineage>
</organism>
<evidence type="ECO:0000313" key="3">
    <source>
        <dbReference type="Proteomes" id="UP000224634"/>
    </source>
</evidence>
<keyword evidence="3" id="KW-1185">Reference proteome</keyword>
<feature type="region of interest" description="Disordered" evidence="1">
    <location>
        <begin position="54"/>
        <end position="80"/>
    </location>
</feature>
<dbReference type="AlphaFoldDB" id="A0A2B7Y787"/>
<feature type="region of interest" description="Disordered" evidence="1">
    <location>
        <begin position="508"/>
        <end position="566"/>
    </location>
</feature>
<dbReference type="EMBL" id="PDNA01000068">
    <property type="protein sequence ID" value="PGH17070.1"/>
    <property type="molecule type" value="Genomic_DNA"/>
</dbReference>
<accession>A0A2B7Y787</accession>
<evidence type="ECO:0000256" key="1">
    <source>
        <dbReference type="SAM" id="MobiDB-lite"/>
    </source>
</evidence>
<feature type="compositionally biased region" description="Polar residues" evidence="1">
    <location>
        <begin position="551"/>
        <end position="563"/>
    </location>
</feature>
<name>A0A2B7Y787_POLH7</name>
<evidence type="ECO:0000313" key="2">
    <source>
        <dbReference type="EMBL" id="PGH17070.1"/>
    </source>
</evidence>
<proteinExistence type="predicted"/>
<feature type="compositionally biased region" description="Polar residues" evidence="1">
    <location>
        <begin position="58"/>
        <end position="72"/>
    </location>
</feature>
<gene>
    <name evidence="2" type="ORF">AJ80_04943</name>
</gene>